<dbReference type="PANTHER" id="PTHR43000">
    <property type="entry name" value="DTDP-D-GLUCOSE 4,6-DEHYDRATASE-RELATED"/>
    <property type="match status" value="1"/>
</dbReference>
<dbReference type="InterPro" id="IPR036291">
    <property type="entry name" value="NAD(P)-bd_dom_sf"/>
</dbReference>
<reference evidence="6" key="1">
    <citation type="submission" date="2023-04" db="EMBL/GenBank/DDBJ databases">
        <title>Black Yeasts Isolated from many extreme environments.</title>
        <authorList>
            <person name="Coleine C."/>
            <person name="Stajich J.E."/>
            <person name="Selbmann L."/>
        </authorList>
    </citation>
    <scope>NUCLEOTIDE SEQUENCE</scope>
    <source>
        <strain evidence="6">CCFEE 5312</strain>
    </source>
</reference>
<accession>A0AAJ0GAS6</accession>
<dbReference type="FunFam" id="3.40.50.720:FF:000304">
    <property type="entry name" value="UDP-glucose 4,6-dehydratase"/>
    <property type="match status" value="1"/>
</dbReference>
<keyword evidence="7" id="KW-1185">Reference proteome</keyword>
<proteinExistence type="predicted"/>
<name>A0AAJ0GAS6_9PEZI</name>
<sequence>MGAESAVWNTTGGVLYHDIEIPQLTAKPGSPSLESRFFADDGLWREAPMLTGQVSFEPLPDVRNILVTGGEGFVASWLVRHLVTKYPQAYTVVSFDKLDYCSSRHNARMLESRPNFHFVHGDVTNDEDVVDCLKRYRIDTIFHLAAHTHVDLSFGNSKSFTKNNVLGTHVLLESAKDVGTVKRFYHISTDEVYGEVKTGQGDLKEHSLLEPTNPYAATKAAAEMMVTAYAKSFKLPTVIIRLNNIYGPHQYPEKIIPKFTNATMRRMPLFLHGDGKHTRRYLYAGDAADAFDTILHKGRLGEVYNVDSRDEVSNFELATKLLSMFGINDTDSWIQLTRDRPFNDRRYAVDGEKLRKLGWTQRTSFDDGLAATVEWYAKFADWWGPVDNTLLAAFPVVKGGHVVKPEASRMIEKEAITGADDHTAVAGGGPDHNGEAVSNKRKLERMGPEDIAGADEHTAPGVGRDNVNGEAISKKRKVELMLSEDMADV</sequence>
<feature type="domain" description="NAD(P)-binding" evidence="5">
    <location>
        <begin position="66"/>
        <end position="370"/>
    </location>
</feature>
<dbReference type="Pfam" id="PF16363">
    <property type="entry name" value="GDP_Man_Dehyd"/>
    <property type="match status" value="1"/>
</dbReference>
<dbReference type="CDD" id="cd05246">
    <property type="entry name" value="dTDP_GD_SDR_e"/>
    <property type="match status" value="1"/>
</dbReference>
<dbReference type="Proteomes" id="UP001271007">
    <property type="component" value="Unassembled WGS sequence"/>
</dbReference>
<dbReference type="SUPFAM" id="SSF51735">
    <property type="entry name" value="NAD(P)-binding Rossmann-fold domains"/>
    <property type="match status" value="1"/>
</dbReference>
<evidence type="ECO:0000256" key="3">
    <source>
        <dbReference type="ARBA" id="ARBA00023239"/>
    </source>
</evidence>
<dbReference type="InterPro" id="IPR005888">
    <property type="entry name" value="dTDP_Gluc_deHydtase"/>
</dbReference>
<feature type="region of interest" description="Disordered" evidence="4">
    <location>
        <begin position="421"/>
        <end position="441"/>
    </location>
</feature>
<protein>
    <recommendedName>
        <fullName evidence="5">NAD(P)-binding domain-containing protein</fullName>
    </recommendedName>
</protein>
<dbReference type="EMBL" id="JAWDJX010000058">
    <property type="protein sequence ID" value="KAK3047668.1"/>
    <property type="molecule type" value="Genomic_DNA"/>
</dbReference>
<keyword evidence="2" id="KW-0520">NAD</keyword>
<dbReference type="GO" id="GO:0008460">
    <property type="term" value="F:dTDP-glucose 4,6-dehydratase activity"/>
    <property type="evidence" value="ECO:0007669"/>
    <property type="project" value="InterPro"/>
</dbReference>
<dbReference type="Gene3D" id="3.40.50.720">
    <property type="entry name" value="NAD(P)-binding Rossmann-like Domain"/>
    <property type="match status" value="1"/>
</dbReference>
<evidence type="ECO:0000313" key="6">
    <source>
        <dbReference type="EMBL" id="KAK3047668.1"/>
    </source>
</evidence>
<dbReference type="Gene3D" id="3.90.25.10">
    <property type="entry name" value="UDP-galactose 4-epimerase, domain 1"/>
    <property type="match status" value="1"/>
</dbReference>
<evidence type="ECO:0000313" key="7">
    <source>
        <dbReference type="Proteomes" id="UP001271007"/>
    </source>
</evidence>
<evidence type="ECO:0000256" key="1">
    <source>
        <dbReference type="ARBA" id="ARBA00001911"/>
    </source>
</evidence>
<dbReference type="InterPro" id="IPR016040">
    <property type="entry name" value="NAD(P)-bd_dom"/>
</dbReference>
<dbReference type="GO" id="GO:0009225">
    <property type="term" value="P:nucleotide-sugar metabolic process"/>
    <property type="evidence" value="ECO:0007669"/>
    <property type="project" value="InterPro"/>
</dbReference>
<organism evidence="6 7">
    <name type="scientific">Extremus antarcticus</name>
    <dbReference type="NCBI Taxonomy" id="702011"/>
    <lineage>
        <taxon>Eukaryota</taxon>
        <taxon>Fungi</taxon>
        <taxon>Dikarya</taxon>
        <taxon>Ascomycota</taxon>
        <taxon>Pezizomycotina</taxon>
        <taxon>Dothideomycetes</taxon>
        <taxon>Dothideomycetidae</taxon>
        <taxon>Mycosphaerellales</taxon>
        <taxon>Extremaceae</taxon>
        <taxon>Extremus</taxon>
    </lineage>
</organism>
<evidence type="ECO:0000259" key="5">
    <source>
        <dbReference type="Pfam" id="PF16363"/>
    </source>
</evidence>
<evidence type="ECO:0000256" key="2">
    <source>
        <dbReference type="ARBA" id="ARBA00023027"/>
    </source>
</evidence>
<gene>
    <name evidence="6" type="ORF">LTR09_010926</name>
</gene>
<comment type="caution">
    <text evidence="6">The sequence shown here is derived from an EMBL/GenBank/DDBJ whole genome shotgun (WGS) entry which is preliminary data.</text>
</comment>
<evidence type="ECO:0000256" key="4">
    <source>
        <dbReference type="SAM" id="MobiDB-lite"/>
    </source>
</evidence>
<keyword evidence="3" id="KW-0456">Lyase</keyword>
<comment type="cofactor">
    <cofactor evidence="1">
        <name>NAD(+)</name>
        <dbReference type="ChEBI" id="CHEBI:57540"/>
    </cofactor>
</comment>
<dbReference type="AlphaFoldDB" id="A0AAJ0GAS6"/>